<dbReference type="InterPro" id="IPR001179">
    <property type="entry name" value="PPIase_FKBP_dom"/>
</dbReference>
<evidence type="ECO:0000256" key="7">
    <source>
        <dbReference type="ARBA" id="ARBA00023235"/>
    </source>
</evidence>
<name>E8V8B3_TERSS</name>
<evidence type="ECO:0000256" key="3">
    <source>
        <dbReference type="ARBA" id="ARBA00013194"/>
    </source>
</evidence>
<dbReference type="GO" id="GO:0015031">
    <property type="term" value="P:protein transport"/>
    <property type="evidence" value="ECO:0007669"/>
    <property type="project" value="UniProtKB-UniRule"/>
</dbReference>
<feature type="compositionally biased region" description="Basic and acidic residues" evidence="12">
    <location>
        <begin position="19"/>
        <end position="28"/>
    </location>
</feature>
<dbReference type="PANTHER" id="PTHR30560:SF3">
    <property type="entry name" value="TRIGGER FACTOR-LIKE PROTEIN TIG, CHLOROPLASTIC"/>
    <property type="match status" value="1"/>
</dbReference>
<comment type="domain">
    <text evidence="9">Consists of 3 domains; the N-terminus binds the ribosome, the middle domain has PPIase activity, while the C-terminus has intrinsic chaperone activity on its own.</text>
</comment>
<dbReference type="InterPro" id="IPR027304">
    <property type="entry name" value="Trigger_fact/SurA_dom_sf"/>
</dbReference>
<protein>
    <recommendedName>
        <fullName evidence="4 9">Trigger factor</fullName>
        <shortName evidence="9">TF</shortName>
        <ecNumber evidence="3 9">5.2.1.8</ecNumber>
    </recommendedName>
    <alternativeName>
        <fullName evidence="8 9">PPIase</fullName>
    </alternativeName>
</protein>
<dbReference type="InterPro" id="IPR008880">
    <property type="entry name" value="Trigger_fac_C"/>
</dbReference>
<dbReference type="RefSeq" id="WP_013567549.1">
    <property type="nucleotide sequence ID" value="NC_014963.1"/>
</dbReference>
<dbReference type="NCBIfam" id="TIGR00115">
    <property type="entry name" value="tig"/>
    <property type="match status" value="1"/>
</dbReference>
<dbReference type="GO" id="GO:0051083">
    <property type="term" value="P:'de novo' cotranslational protein folding"/>
    <property type="evidence" value="ECO:0007669"/>
    <property type="project" value="TreeGrafter"/>
</dbReference>
<keyword evidence="9" id="KW-0963">Cytoplasm</keyword>
<dbReference type="GO" id="GO:0051301">
    <property type="term" value="P:cell division"/>
    <property type="evidence" value="ECO:0007669"/>
    <property type="project" value="UniProtKB-KW"/>
</dbReference>
<evidence type="ECO:0000256" key="11">
    <source>
        <dbReference type="RuleBase" id="RU003914"/>
    </source>
</evidence>
<dbReference type="EC" id="5.2.1.8" evidence="3 9"/>
<comment type="function">
    <text evidence="9">Involved in protein export. Acts as a chaperone by maintaining the newly synthesized protein in an open conformation. Functions as a peptidyl-prolyl cis-trans isomerase.</text>
</comment>
<dbReference type="GO" id="GO:0043335">
    <property type="term" value="P:protein unfolding"/>
    <property type="evidence" value="ECO:0007669"/>
    <property type="project" value="TreeGrafter"/>
</dbReference>
<dbReference type="GO" id="GO:0003755">
    <property type="term" value="F:peptidyl-prolyl cis-trans isomerase activity"/>
    <property type="evidence" value="ECO:0007669"/>
    <property type="project" value="UniProtKB-UniRule"/>
</dbReference>
<evidence type="ECO:0000313" key="14">
    <source>
        <dbReference type="EMBL" id="ADV81816.1"/>
    </source>
</evidence>
<dbReference type="PIRSF" id="PIRSF003095">
    <property type="entry name" value="Trigger_factor"/>
    <property type="match status" value="1"/>
</dbReference>
<dbReference type="KEGG" id="tsa:AciPR4_0983"/>
<evidence type="ECO:0000256" key="5">
    <source>
        <dbReference type="ARBA" id="ARBA00023110"/>
    </source>
</evidence>
<evidence type="ECO:0000256" key="10">
    <source>
        <dbReference type="PROSITE-ProRule" id="PRU00277"/>
    </source>
</evidence>
<dbReference type="EMBL" id="CP002467">
    <property type="protein sequence ID" value="ADV81816.1"/>
    <property type="molecule type" value="Genomic_DNA"/>
</dbReference>
<evidence type="ECO:0000256" key="6">
    <source>
        <dbReference type="ARBA" id="ARBA00023186"/>
    </source>
</evidence>
<keyword evidence="15" id="KW-1185">Reference proteome</keyword>
<comment type="similarity">
    <text evidence="2 9 11">Belongs to the FKBP-type PPIase family. Tig subfamily.</text>
</comment>
<gene>
    <name evidence="9" type="primary">tig</name>
    <name evidence="14" type="ordered locus">AciPR4_0983</name>
</gene>
<keyword evidence="7 9" id="KW-0413">Isomerase</keyword>
<dbReference type="Gene3D" id="3.10.50.40">
    <property type="match status" value="1"/>
</dbReference>
<dbReference type="SUPFAM" id="SSF109998">
    <property type="entry name" value="Triger factor/SurA peptide-binding domain-like"/>
    <property type="match status" value="1"/>
</dbReference>
<feature type="domain" description="PPIase FKBP-type" evidence="13">
    <location>
        <begin position="196"/>
        <end position="308"/>
    </location>
</feature>
<proteinExistence type="inferred from homology"/>
<sequence>MTPATEIEQTEVAVQNETEGEHTHDHDHEHHHHHHDAPALNPELTREIVVEAPAEDVTAAFAKVLKTYQKQARIPGFRAGKVPPSMIRSRFGKELRQEVMESLVSERFRTELEAQKLNPISQPQITELMLVDGQPLRFRASFEVLPEFDVTGYESIKAEKADVTVTDEEYQAELDYLLDQHSTVETVEEERELHDGDWAEIEFKGTVKDLAQTVTEEGLASTSAEPPITGDDVLVEIGGKNTLPAFTEALRGSKVGQELSAEVEYPADFGEARLAGKTVEYDVTVKAIKKKTPPAQDAEFVSQLGNYESWEDFTTKFRENVEGRKRTSLENASKEKLVDQLVAKFQFPVPESFVQQQIDARLDRGLRALAQQGMPPEEMRKLDFGRLRAAQRDEAVNEVKASMVLDKIAEKENITVSDADLDRELFILSIQSREPVEQLRERLTKEGNLARIREQMLREKTGTALYEKLSA</sequence>
<dbReference type="HOGENOM" id="CLU_033058_3_1_0"/>
<dbReference type="eggNOG" id="COG0544">
    <property type="taxonomic scope" value="Bacteria"/>
</dbReference>
<dbReference type="Proteomes" id="UP000006844">
    <property type="component" value="Chromosome"/>
</dbReference>
<comment type="catalytic activity">
    <reaction evidence="1 9 10">
        <text>[protein]-peptidylproline (omega=180) = [protein]-peptidylproline (omega=0)</text>
        <dbReference type="Rhea" id="RHEA:16237"/>
        <dbReference type="Rhea" id="RHEA-COMP:10747"/>
        <dbReference type="Rhea" id="RHEA-COMP:10748"/>
        <dbReference type="ChEBI" id="CHEBI:83833"/>
        <dbReference type="ChEBI" id="CHEBI:83834"/>
        <dbReference type="EC" id="5.2.1.8"/>
    </reaction>
</comment>
<evidence type="ECO:0000256" key="1">
    <source>
        <dbReference type="ARBA" id="ARBA00000971"/>
    </source>
</evidence>
<dbReference type="STRING" id="401053.AciPR4_0983"/>
<keyword evidence="6 9" id="KW-0143">Chaperone</keyword>
<keyword evidence="5 9" id="KW-0697">Rotamase</keyword>
<dbReference type="SUPFAM" id="SSF102735">
    <property type="entry name" value="Trigger factor ribosome-binding domain"/>
    <property type="match status" value="1"/>
</dbReference>
<evidence type="ECO:0000256" key="4">
    <source>
        <dbReference type="ARBA" id="ARBA00016902"/>
    </source>
</evidence>
<keyword evidence="9 11" id="KW-0132">Cell division</keyword>
<keyword evidence="9 11" id="KW-0131">Cell cycle</keyword>
<dbReference type="Gene3D" id="1.10.3120.10">
    <property type="entry name" value="Trigger factor, C-terminal domain"/>
    <property type="match status" value="1"/>
</dbReference>
<dbReference type="PANTHER" id="PTHR30560">
    <property type="entry name" value="TRIGGER FACTOR CHAPERONE AND PEPTIDYL-PROLYL CIS/TRANS ISOMERASE"/>
    <property type="match status" value="1"/>
</dbReference>
<dbReference type="InterPro" id="IPR005215">
    <property type="entry name" value="Trig_fac"/>
</dbReference>
<evidence type="ECO:0000256" key="2">
    <source>
        <dbReference type="ARBA" id="ARBA00005464"/>
    </source>
</evidence>
<dbReference type="GO" id="GO:0043022">
    <property type="term" value="F:ribosome binding"/>
    <property type="evidence" value="ECO:0007669"/>
    <property type="project" value="TreeGrafter"/>
</dbReference>
<dbReference type="GO" id="GO:0005737">
    <property type="term" value="C:cytoplasm"/>
    <property type="evidence" value="ECO:0007669"/>
    <property type="project" value="UniProtKB-SubCell"/>
</dbReference>
<feature type="region of interest" description="Disordered" evidence="12">
    <location>
        <begin position="1"/>
        <end position="38"/>
    </location>
</feature>
<comment type="subcellular location">
    <subcellularLocation>
        <location evidence="9">Cytoplasm</location>
    </subcellularLocation>
    <text evidence="9">About half TF is bound to the ribosome near the polypeptide exit tunnel while the other half is free in the cytoplasm.</text>
</comment>
<dbReference type="InterPro" id="IPR037041">
    <property type="entry name" value="Trigger_fac_C_sf"/>
</dbReference>
<organism evidence="14 15">
    <name type="scientific">Terriglobus saanensis (strain ATCC BAA-1853 / DSM 23119 / SP1PR4)</name>
    <dbReference type="NCBI Taxonomy" id="401053"/>
    <lineage>
        <taxon>Bacteria</taxon>
        <taxon>Pseudomonadati</taxon>
        <taxon>Acidobacteriota</taxon>
        <taxon>Terriglobia</taxon>
        <taxon>Terriglobales</taxon>
        <taxon>Acidobacteriaceae</taxon>
        <taxon>Terriglobus</taxon>
    </lineage>
</organism>
<dbReference type="Pfam" id="PF05698">
    <property type="entry name" value="Trigger_C"/>
    <property type="match status" value="1"/>
</dbReference>
<dbReference type="InterPro" id="IPR036611">
    <property type="entry name" value="Trigger_fac_ribosome-bd_sf"/>
</dbReference>
<reference evidence="14 15" key="1">
    <citation type="journal article" date="2012" name="Stand. Genomic Sci.">
        <title>Complete genome sequence of Terriglobus saanensis type strain SP1PR4(T), an Acidobacteria from tundra soil.</title>
        <authorList>
            <person name="Rawat S.R."/>
            <person name="Mannisto M.K."/>
            <person name="Starovoytov V."/>
            <person name="Goodwin L."/>
            <person name="Nolan M."/>
            <person name="Hauser L."/>
            <person name="Land M."/>
            <person name="Davenport K.W."/>
            <person name="Woyke T."/>
            <person name="Haggblom M.M."/>
        </authorList>
    </citation>
    <scope>NUCLEOTIDE SEQUENCE</scope>
    <source>
        <strain evidence="15">ATCC BAA-1853 / DSM 23119 / SP1PR4</strain>
    </source>
</reference>
<evidence type="ECO:0000256" key="8">
    <source>
        <dbReference type="ARBA" id="ARBA00029986"/>
    </source>
</evidence>
<dbReference type="InterPro" id="IPR008881">
    <property type="entry name" value="Trigger_fac_ribosome-bd_bac"/>
</dbReference>
<accession>E8V8B3</accession>
<dbReference type="AlphaFoldDB" id="E8V8B3"/>
<dbReference type="InterPro" id="IPR046357">
    <property type="entry name" value="PPIase_dom_sf"/>
</dbReference>
<dbReference type="SUPFAM" id="SSF54534">
    <property type="entry name" value="FKBP-like"/>
    <property type="match status" value="1"/>
</dbReference>
<evidence type="ECO:0000259" key="13">
    <source>
        <dbReference type="PROSITE" id="PS50059"/>
    </source>
</evidence>
<dbReference type="GO" id="GO:0044183">
    <property type="term" value="F:protein folding chaperone"/>
    <property type="evidence" value="ECO:0007669"/>
    <property type="project" value="TreeGrafter"/>
</dbReference>
<dbReference type="Pfam" id="PF05697">
    <property type="entry name" value="Trigger_N"/>
    <property type="match status" value="1"/>
</dbReference>
<evidence type="ECO:0000256" key="12">
    <source>
        <dbReference type="SAM" id="MobiDB-lite"/>
    </source>
</evidence>
<dbReference type="Gene3D" id="3.30.70.1050">
    <property type="entry name" value="Trigger factor ribosome-binding domain"/>
    <property type="match status" value="1"/>
</dbReference>
<evidence type="ECO:0000313" key="15">
    <source>
        <dbReference type="Proteomes" id="UP000006844"/>
    </source>
</evidence>
<dbReference type="PROSITE" id="PS50059">
    <property type="entry name" value="FKBP_PPIASE"/>
    <property type="match status" value="1"/>
</dbReference>
<dbReference type="HAMAP" id="MF_00303">
    <property type="entry name" value="Trigger_factor_Tig"/>
    <property type="match status" value="1"/>
</dbReference>
<evidence type="ECO:0000256" key="9">
    <source>
        <dbReference type="HAMAP-Rule" id="MF_00303"/>
    </source>
</evidence>
<dbReference type="Pfam" id="PF00254">
    <property type="entry name" value="FKBP_C"/>
    <property type="match status" value="1"/>
</dbReference>